<evidence type="ECO:0000256" key="2">
    <source>
        <dbReference type="SAM" id="MobiDB-lite"/>
    </source>
</evidence>
<organism evidence="3 4">
    <name type="scientific">Candidatus Kaiserbacteria bacterium CG_4_8_14_3_um_filter_38_9</name>
    <dbReference type="NCBI Taxonomy" id="1974599"/>
    <lineage>
        <taxon>Bacteria</taxon>
        <taxon>Candidatus Kaiseribacteriota</taxon>
    </lineage>
</organism>
<dbReference type="EMBL" id="PFHR01000102">
    <property type="protein sequence ID" value="PIW97019.1"/>
    <property type="molecule type" value="Genomic_DNA"/>
</dbReference>
<sequence length="277" mass="29739">YQEYLNTLPKEEKEKAEKEARETERVKKALENAENAKAETETRKTELSTAQNELHKKTVDSRKRIIELNEILKSVTDKEEKKEMVNEINALEAGVKVEEKEAEPLIAELTKLVNDATKTGETVLNKYNDILKEETTKIIYASQLAYIGALGKWSDKLARSHNAPAAGIGATTEAIAAAGIGATTGAIAATVAGSIGVTLGLGVLGPVGAVLLGGASGLGNLHSNKLLVEALEKEYGESGMNKEKANKRKERALDIAKELKEAEVPNIVPPTPTNGKT</sequence>
<accession>A0A2M7INX0</accession>
<feature type="non-terminal residue" evidence="3">
    <location>
        <position position="1"/>
    </location>
</feature>
<keyword evidence="1" id="KW-0175">Coiled coil</keyword>
<evidence type="ECO:0000313" key="3">
    <source>
        <dbReference type="EMBL" id="PIW97019.1"/>
    </source>
</evidence>
<proteinExistence type="predicted"/>
<evidence type="ECO:0000256" key="1">
    <source>
        <dbReference type="SAM" id="Coils"/>
    </source>
</evidence>
<feature type="coiled-coil region" evidence="1">
    <location>
        <begin position="228"/>
        <end position="262"/>
    </location>
</feature>
<protein>
    <submittedName>
        <fullName evidence="3">Uncharacterized protein</fullName>
    </submittedName>
</protein>
<evidence type="ECO:0000313" key="4">
    <source>
        <dbReference type="Proteomes" id="UP000230837"/>
    </source>
</evidence>
<name>A0A2M7INX0_9BACT</name>
<feature type="region of interest" description="Disordered" evidence="2">
    <location>
        <begin position="1"/>
        <end position="54"/>
    </location>
</feature>
<gene>
    <name evidence="3" type="ORF">COZ82_01865</name>
</gene>
<dbReference type="AlphaFoldDB" id="A0A2M7INX0"/>
<feature type="compositionally biased region" description="Basic and acidic residues" evidence="2">
    <location>
        <begin position="9"/>
        <end position="46"/>
    </location>
</feature>
<comment type="caution">
    <text evidence="3">The sequence shown here is derived from an EMBL/GenBank/DDBJ whole genome shotgun (WGS) entry which is preliminary data.</text>
</comment>
<reference evidence="4" key="1">
    <citation type="submission" date="2017-09" db="EMBL/GenBank/DDBJ databases">
        <title>Depth-based differentiation of microbial function through sediment-hosted aquifers and enrichment of novel symbionts in the deep terrestrial subsurface.</title>
        <authorList>
            <person name="Probst A.J."/>
            <person name="Ladd B."/>
            <person name="Jarett J.K."/>
            <person name="Geller-Mcgrath D.E."/>
            <person name="Sieber C.M.K."/>
            <person name="Emerson J.B."/>
            <person name="Anantharaman K."/>
            <person name="Thomas B.C."/>
            <person name="Malmstrom R."/>
            <person name="Stieglmeier M."/>
            <person name="Klingl A."/>
            <person name="Woyke T."/>
            <person name="Ryan C.M."/>
            <person name="Banfield J.F."/>
        </authorList>
    </citation>
    <scope>NUCLEOTIDE SEQUENCE [LARGE SCALE GENOMIC DNA]</scope>
</reference>
<dbReference type="Proteomes" id="UP000230837">
    <property type="component" value="Unassembled WGS sequence"/>
</dbReference>